<dbReference type="SMART" id="SM00388">
    <property type="entry name" value="HisKA"/>
    <property type="match status" value="1"/>
</dbReference>
<dbReference type="SMART" id="SM00448">
    <property type="entry name" value="REC"/>
    <property type="match status" value="1"/>
</dbReference>
<feature type="domain" description="PAC" evidence="12">
    <location>
        <begin position="104"/>
        <end position="162"/>
    </location>
</feature>
<evidence type="ECO:0000313" key="16">
    <source>
        <dbReference type="Proteomes" id="UP001431572"/>
    </source>
</evidence>
<dbReference type="Gene3D" id="1.10.287.130">
    <property type="match status" value="1"/>
</dbReference>
<feature type="domain" description="PAC" evidence="12">
    <location>
        <begin position="367"/>
        <end position="421"/>
    </location>
</feature>
<feature type="domain" description="PAS" evidence="11">
    <location>
        <begin position="547"/>
        <end position="605"/>
    </location>
</feature>
<evidence type="ECO:0000256" key="3">
    <source>
        <dbReference type="ARBA" id="ARBA00022553"/>
    </source>
</evidence>
<keyword evidence="4" id="KW-0808">Transferase</keyword>
<keyword evidence="3 7" id="KW-0597">Phosphoprotein</keyword>
<dbReference type="InterPro" id="IPR011006">
    <property type="entry name" value="CheY-like_superfamily"/>
</dbReference>
<dbReference type="Gene3D" id="3.30.450.20">
    <property type="entry name" value="PAS domain"/>
    <property type="match status" value="9"/>
</dbReference>
<keyword evidence="6" id="KW-0902">Two-component regulatory system</keyword>
<dbReference type="Gene3D" id="3.40.50.2300">
    <property type="match status" value="1"/>
</dbReference>
<dbReference type="PANTHER" id="PTHR43304:SF1">
    <property type="entry name" value="PAC DOMAIN-CONTAINING PROTEIN"/>
    <property type="match status" value="1"/>
</dbReference>
<dbReference type="InterPro" id="IPR001610">
    <property type="entry name" value="PAC"/>
</dbReference>
<dbReference type="InterPro" id="IPR001789">
    <property type="entry name" value="Sig_transdc_resp-reg_receiver"/>
</dbReference>
<evidence type="ECO:0000259" key="12">
    <source>
        <dbReference type="PROSITE" id="PS50113"/>
    </source>
</evidence>
<dbReference type="Pfam" id="PF00989">
    <property type="entry name" value="PAS"/>
    <property type="match status" value="2"/>
</dbReference>
<evidence type="ECO:0000313" key="14">
    <source>
        <dbReference type="EMBL" id="WJW68496.1"/>
    </source>
</evidence>
<dbReference type="InterPro" id="IPR036890">
    <property type="entry name" value="HATPase_C_sf"/>
</dbReference>
<dbReference type="CDD" id="cd00130">
    <property type="entry name" value="PAS"/>
    <property type="match status" value="6"/>
</dbReference>
<evidence type="ECO:0000256" key="2">
    <source>
        <dbReference type="ARBA" id="ARBA00012438"/>
    </source>
</evidence>
<reference evidence="13 15" key="1">
    <citation type="submission" date="2020-06" db="EMBL/GenBank/DDBJ databases">
        <title>Anoxygenic phototrophic Chloroflexota member uses a Type I reaction center.</title>
        <authorList>
            <person name="Tsuji J.M."/>
            <person name="Shaw N.A."/>
            <person name="Nagashima S."/>
            <person name="Venkiteswaran J."/>
            <person name="Schiff S.L."/>
            <person name="Hanada S."/>
            <person name="Tank M."/>
            <person name="Neufeld J.D."/>
        </authorList>
    </citation>
    <scope>NUCLEOTIDE SEQUENCE [LARGE SCALE GENOMIC DNA]</scope>
    <source>
        <strain evidence="13">L227-S17</strain>
    </source>
</reference>
<dbReference type="SUPFAM" id="SSF55874">
    <property type="entry name" value="ATPase domain of HSP90 chaperone/DNA topoisomerase II/histidine kinase"/>
    <property type="match status" value="1"/>
</dbReference>
<feature type="domain" description="Histidine kinase" evidence="9">
    <location>
        <begin position="1224"/>
        <end position="1447"/>
    </location>
</feature>
<feature type="domain" description="PAC" evidence="12">
    <location>
        <begin position="238"/>
        <end position="290"/>
    </location>
</feature>
<dbReference type="SMART" id="SM00086">
    <property type="entry name" value="PAC"/>
    <property type="match status" value="9"/>
</dbReference>
<dbReference type="GO" id="GO:0000155">
    <property type="term" value="F:phosphorelay sensor kinase activity"/>
    <property type="evidence" value="ECO:0007669"/>
    <property type="project" value="InterPro"/>
</dbReference>
<dbReference type="PROSITE" id="PS50112">
    <property type="entry name" value="PAS"/>
    <property type="match status" value="6"/>
</dbReference>
<accession>A0A8T7M963</accession>
<protein>
    <recommendedName>
        <fullName evidence="2">histidine kinase</fullName>
        <ecNumber evidence="2">2.7.13.3</ecNumber>
    </recommendedName>
</protein>
<dbReference type="Pfam" id="PF08448">
    <property type="entry name" value="PAS_4"/>
    <property type="match status" value="4"/>
</dbReference>
<dbReference type="InterPro" id="IPR003661">
    <property type="entry name" value="HisK_dim/P_dom"/>
</dbReference>
<dbReference type="SUPFAM" id="SSF55785">
    <property type="entry name" value="PYP-like sensor domain (PAS domain)"/>
    <property type="match status" value="9"/>
</dbReference>
<dbReference type="EC" id="2.7.13.3" evidence="2"/>
<dbReference type="Proteomes" id="UP001431572">
    <property type="component" value="Chromosome 2"/>
</dbReference>
<dbReference type="PROSITE" id="PS50110">
    <property type="entry name" value="RESPONSE_REGULATORY"/>
    <property type="match status" value="1"/>
</dbReference>
<dbReference type="PROSITE" id="PS50113">
    <property type="entry name" value="PAC"/>
    <property type="match status" value="7"/>
</dbReference>
<dbReference type="Pfam" id="PF13426">
    <property type="entry name" value="PAS_9"/>
    <property type="match status" value="2"/>
</dbReference>
<dbReference type="CDD" id="cd00082">
    <property type="entry name" value="HisKA"/>
    <property type="match status" value="1"/>
</dbReference>
<dbReference type="InterPro" id="IPR035965">
    <property type="entry name" value="PAS-like_dom_sf"/>
</dbReference>
<gene>
    <name evidence="13" type="ORF">HXX08_22130</name>
    <name evidence="14" type="ORF">OZ401_004110</name>
</gene>
<comment type="catalytic activity">
    <reaction evidence="1">
        <text>ATP + protein L-histidine = ADP + protein N-phospho-L-histidine.</text>
        <dbReference type="EC" id="2.7.13.3"/>
    </reaction>
</comment>
<dbReference type="InterPro" id="IPR013656">
    <property type="entry name" value="PAS_4"/>
</dbReference>
<feature type="coiled-coil region" evidence="8">
    <location>
        <begin position="1260"/>
        <end position="1307"/>
    </location>
</feature>
<dbReference type="Pfam" id="PF08447">
    <property type="entry name" value="PAS_3"/>
    <property type="match status" value="1"/>
</dbReference>
<dbReference type="Pfam" id="PF02518">
    <property type="entry name" value="HATPase_c"/>
    <property type="match status" value="1"/>
</dbReference>
<dbReference type="InterPro" id="IPR000700">
    <property type="entry name" value="PAS-assoc_C"/>
</dbReference>
<feature type="domain" description="PAS" evidence="11">
    <location>
        <begin position="44"/>
        <end position="114"/>
    </location>
</feature>
<feature type="domain" description="PAS" evidence="11">
    <location>
        <begin position="672"/>
        <end position="742"/>
    </location>
</feature>
<evidence type="ECO:0000313" key="13">
    <source>
        <dbReference type="EMBL" id="NWJ48566.1"/>
    </source>
</evidence>
<dbReference type="Pfam" id="PF00072">
    <property type="entry name" value="Response_reg"/>
    <property type="match status" value="1"/>
</dbReference>
<dbReference type="SUPFAM" id="SSF52172">
    <property type="entry name" value="CheY-like"/>
    <property type="match status" value="1"/>
</dbReference>
<feature type="domain" description="PAS" evidence="11">
    <location>
        <begin position="422"/>
        <end position="491"/>
    </location>
</feature>
<dbReference type="InterPro" id="IPR036097">
    <property type="entry name" value="HisK_dim/P_sf"/>
</dbReference>
<evidence type="ECO:0000259" key="11">
    <source>
        <dbReference type="PROSITE" id="PS50112"/>
    </source>
</evidence>
<dbReference type="GO" id="GO:0006355">
    <property type="term" value="P:regulation of DNA-templated transcription"/>
    <property type="evidence" value="ECO:0007669"/>
    <property type="project" value="InterPro"/>
</dbReference>
<dbReference type="InterPro" id="IPR052162">
    <property type="entry name" value="Sensor_kinase/Photoreceptor"/>
</dbReference>
<evidence type="ECO:0000256" key="8">
    <source>
        <dbReference type="SAM" id="Coils"/>
    </source>
</evidence>
<dbReference type="PROSITE" id="PS50109">
    <property type="entry name" value="HIS_KIN"/>
    <property type="match status" value="1"/>
</dbReference>
<evidence type="ECO:0000256" key="6">
    <source>
        <dbReference type="ARBA" id="ARBA00023012"/>
    </source>
</evidence>
<feature type="domain" description="PAS" evidence="11">
    <location>
        <begin position="291"/>
        <end position="361"/>
    </location>
</feature>
<sequence length="1587" mass="179802">MKDSVTEHKLSQHEEELERLRAKVAELEQTERALLEREAELRQTNQFLNTIINNLPIFVYAHDQNGNISIAKGKGLEQLNLKTEDLKGKAIYEMHGATETELVRDILQRFMLGNDKEIIRMRNGWYEFHGNALKDEQGNVIGGVGAAIDITERKQLEEALKHKNEQFDLALKAAKAGVWEFQLPSLEISWSDYLYELYGTTREEFEASGSSPSDFTPPEDYQRTKLIYEKSVANHEDFQADYQIRWKDGSIHWLESSGCCFYDKNGIPTKVVGITYDITKRKQSEIALQESEERFRLVADNSNDVIWTMNSKGQFTYVSPSVLQLRGYTPEEVLRQTIDEALTPESAKIAQQGVIESIKLAQEGKIKKGLNKLEQPCKDGSTVWTEASTSIMYDTEGNFKGILGITRDITERLKAEEALRKSEEKFSKIFNASPMPITISTLEDGLLLDANQKSLEFFGYAKEEFVEHTVSELGIWVNPELRSKVVQLVEKQGYFYHLDNDYRTKSGEIRNTIAFFDLIELDGKIRVLSILNDITERKQVEKALRKSEEKFSKIFDCSPVATIITNPEDGEILDINPSALQLFGFTREECIGRTSEELAVWAQPELRVQVGNILVNRGYLRQFENTYRIKSGEIRHVLAYYELIELGGVRRVLSLINDITEIKTAQEERQKSDERFRVVFENASVGITISDLNRKFLDTNQRFCDITGYSAQEILNMSTEELTVAEDYEVEKKYIEQVQNGESFNYSLEKRYIRKDGSPVWVFVSVTLIAGFNGSPDYNIAIIDDIDARKKATEALHLSEARLALIYDNTSDAMALIEVNGDQPGRILSVNKSYIKALRSLNLDVTEADIVGQNLASFFSQVLSINEEENESEIQQYRQVIRAKKPLLYEHYNQLGNSQYYGEAQLVPVLDEMGECRFLLWSSHDITEKRLAEQARRESEVRLSLILSNTSDMIELYEVKDGIPDAIVFVNQSILKVIHSVEPQVTIEDIIGKDWKVLHYASGVGVDYIENELGHFRQAIESRKPHQYEYSLKPLGQTLYGEATIVPVLDESGNCRYVLRSARDITERKKAELALRQREQEYKALVENSPDIIARLDTQGLYLYVNPASEPIINRPAETLLGTGVAEQAFSPNDKEIIYNAINSTLETGKEAVVEFSYPSPTKGEVYYQARIVPEYNEAGEIVSVLTIARDITSLKEAQIALVKSQEALFQAQKLESVGRLAGGIAHDFNNILTAIIGYANLLSITLPENNSNRSNLLEIENAANRAASLTRQLLAFSRRQMLQPKLMDLNAIIQELDRMLRRLIGEDIILIENLDPDLGRIKADPVQIEQVILNLVVNARDAMLNGGKLVLETSNIEVDATLTELHSELKQGPYVLITVTDNGIGMDKEVLDHIFEPFFTTKELGKGTGLGLATVYGIIRQSEGMILVDSQRGAGTTFQIYLPRFESSGNYEPTHPEVDSTKVGSETILLVEDEDLVRRLSYTVLVKKGFKVLEAANGKEALDICRQYVGEIHLLISDVVMPEMGGLELIDYVRKHFPKIKLMLMSGYSNEMVEQVVIKGKAEFIQKPFTPTILLNRVREVLNKHL</sequence>
<dbReference type="InterPro" id="IPR000014">
    <property type="entry name" value="PAS"/>
</dbReference>
<feature type="modified residue" description="4-aspartylphosphate" evidence="7">
    <location>
        <position position="1519"/>
    </location>
</feature>
<proteinExistence type="predicted"/>
<dbReference type="SUPFAM" id="SSF47384">
    <property type="entry name" value="Homodimeric domain of signal transducing histidine kinase"/>
    <property type="match status" value="1"/>
</dbReference>
<dbReference type="NCBIfam" id="TIGR00229">
    <property type="entry name" value="sensory_box"/>
    <property type="match status" value="8"/>
</dbReference>
<name>A0A8T7M963_9CHLR</name>
<organism evidence="13 15">
    <name type="scientific">Candidatus Chlorohelix allophototropha</name>
    <dbReference type="NCBI Taxonomy" id="3003348"/>
    <lineage>
        <taxon>Bacteria</taxon>
        <taxon>Bacillati</taxon>
        <taxon>Chloroflexota</taxon>
        <taxon>Chloroflexia</taxon>
        <taxon>Candidatus Chloroheliales</taxon>
        <taxon>Candidatus Chloroheliaceae</taxon>
        <taxon>Candidatus Chlorohelix</taxon>
    </lineage>
</organism>
<evidence type="ECO:0000256" key="5">
    <source>
        <dbReference type="ARBA" id="ARBA00022777"/>
    </source>
</evidence>
<dbReference type="InterPro" id="IPR013655">
    <property type="entry name" value="PAS_fold_3"/>
</dbReference>
<dbReference type="Proteomes" id="UP000521676">
    <property type="component" value="Unassembled WGS sequence"/>
</dbReference>
<dbReference type="SMART" id="SM00091">
    <property type="entry name" value="PAS"/>
    <property type="match status" value="8"/>
</dbReference>
<reference evidence="14" key="2">
    <citation type="journal article" date="2024" name="Nature">
        <title>Anoxygenic phototroph of the Chloroflexota uses a type I reaction centre.</title>
        <authorList>
            <person name="Tsuji J.M."/>
            <person name="Shaw N.A."/>
            <person name="Nagashima S."/>
            <person name="Venkiteswaran J.J."/>
            <person name="Schiff S.L."/>
            <person name="Watanabe T."/>
            <person name="Fukui M."/>
            <person name="Hanada S."/>
            <person name="Tank M."/>
            <person name="Neufeld J.D."/>
        </authorList>
    </citation>
    <scope>NUCLEOTIDE SEQUENCE</scope>
    <source>
        <strain evidence="14">L227-S17</strain>
    </source>
</reference>
<dbReference type="RefSeq" id="WP_341470402.1">
    <property type="nucleotide sequence ID" value="NZ_CP128400.1"/>
</dbReference>
<dbReference type="InterPro" id="IPR005467">
    <property type="entry name" value="His_kinase_dom"/>
</dbReference>
<feature type="domain" description="PAC" evidence="12">
    <location>
        <begin position="885"/>
        <end position="938"/>
    </location>
</feature>
<dbReference type="EMBL" id="JACATZ010000003">
    <property type="protein sequence ID" value="NWJ48566.1"/>
    <property type="molecule type" value="Genomic_DNA"/>
</dbReference>
<dbReference type="InterPro" id="IPR004358">
    <property type="entry name" value="Sig_transdc_His_kin-like_C"/>
</dbReference>
<dbReference type="Gene3D" id="3.30.565.10">
    <property type="entry name" value="Histidine kinase-like ATPase, C-terminal domain"/>
    <property type="match status" value="1"/>
</dbReference>
<keyword evidence="16" id="KW-1185">Reference proteome</keyword>
<evidence type="ECO:0000313" key="15">
    <source>
        <dbReference type="Proteomes" id="UP000521676"/>
    </source>
</evidence>
<dbReference type="PRINTS" id="PR00344">
    <property type="entry name" value="BCTRLSENSOR"/>
</dbReference>
<dbReference type="Gene3D" id="2.10.70.100">
    <property type="match status" value="1"/>
</dbReference>
<feature type="domain" description="PAC" evidence="12">
    <location>
        <begin position="746"/>
        <end position="798"/>
    </location>
</feature>
<dbReference type="InterPro" id="IPR013767">
    <property type="entry name" value="PAS_fold"/>
</dbReference>
<feature type="coiled-coil region" evidence="8">
    <location>
        <begin position="3"/>
        <end position="44"/>
    </location>
</feature>
<keyword evidence="5" id="KW-0418">Kinase</keyword>
<feature type="domain" description="PAS" evidence="11">
    <location>
        <begin position="1078"/>
        <end position="1149"/>
    </location>
</feature>
<evidence type="ECO:0000256" key="1">
    <source>
        <dbReference type="ARBA" id="ARBA00000085"/>
    </source>
</evidence>
<keyword evidence="8" id="KW-0175">Coiled coil</keyword>
<evidence type="ECO:0000256" key="4">
    <source>
        <dbReference type="ARBA" id="ARBA00022679"/>
    </source>
</evidence>
<evidence type="ECO:0000256" key="7">
    <source>
        <dbReference type="PROSITE-ProRule" id="PRU00169"/>
    </source>
</evidence>
<dbReference type="SMART" id="SM00387">
    <property type="entry name" value="HATPase_c"/>
    <property type="match status" value="1"/>
</dbReference>
<feature type="domain" description="Response regulatory" evidence="10">
    <location>
        <begin position="1468"/>
        <end position="1583"/>
    </location>
</feature>
<dbReference type="PANTHER" id="PTHR43304">
    <property type="entry name" value="PHYTOCHROME-LIKE PROTEIN CPH1"/>
    <property type="match status" value="1"/>
</dbReference>
<dbReference type="Pfam" id="PF00512">
    <property type="entry name" value="HisKA"/>
    <property type="match status" value="1"/>
</dbReference>
<evidence type="ECO:0000259" key="9">
    <source>
        <dbReference type="PROSITE" id="PS50109"/>
    </source>
</evidence>
<dbReference type="InterPro" id="IPR003594">
    <property type="entry name" value="HATPase_dom"/>
</dbReference>
<feature type="domain" description="PAC" evidence="12">
    <location>
        <begin position="1152"/>
        <end position="1204"/>
    </location>
</feature>
<dbReference type="EMBL" id="CP128400">
    <property type="protein sequence ID" value="WJW68496.1"/>
    <property type="molecule type" value="Genomic_DNA"/>
</dbReference>
<feature type="domain" description="PAC" evidence="12">
    <location>
        <begin position="1024"/>
        <end position="1077"/>
    </location>
</feature>
<evidence type="ECO:0000259" key="10">
    <source>
        <dbReference type="PROSITE" id="PS50110"/>
    </source>
</evidence>